<dbReference type="InterPro" id="IPR036219">
    <property type="entry name" value="eEF-1beta-like_sf"/>
</dbReference>
<dbReference type="PATRIC" id="fig|507754.4.peg.1275"/>
<evidence type="ECO:0000313" key="8">
    <source>
        <dbReference type="EMBL" id="KPV46451.1"/>
    </source>
</evidence>
<dbReference type="InterPro" id="IPR014717">
    <property type="entry name" value="Transl_elong_EF1B/ribsomal_bS6"/>
</dbReference>
<comment type="caution">
    <text evidence="8">The sequence shown here is derived from an EMBL/GenBank/DDBJ whole genome shotgun (WGS) entry which is preliminary data.</text>
</comment>
<dbReference type="GO" id="GO:0003746">
    <property type="term" value="F:translation elongation factor activity"/>
    <property type="evidence" value="ECO:0007669"/>
    <property type="project" value="UniProtKB-UniRule"/>
</dbReference>
<dbReference type="Proteomes" id="UP000050515">
    <property type="component" value="Unassembled WGS sequence"/>
</dbReference>
<name>A0A0P9D230_9ARCH</name>
<evidence type="ECO:0000313" key="9">
    <source>
        <dbReference type="Proteomes" id="UP000050515"/>
    </source>
</evidence>
<dbReference type="InterPro" id="IPR014038">
    <property type="entry name" value="EF1B_bsu/dsu_GNE"/>
</dbReference>
<dbReference type="GeneID" id="84221529"/>
<evidence type="ECO:0000259" key="7">
    <source>
        <dbReference type="SMART" id="SM00888"/>
    </source>
</evidence>
<dbReference type="RefSeq" id="WP_048101329.1">
    <property type="nucleotide sequence ID" value="NZ_LJCQ01000243.1"/>
</dbReference>
<dbReference type="NCBIfam" id="NF001670">
    <property type="entry name" value="PRK00435.1"/>
    <property type="match status" value="1"/>
</dbReference>
<dbReference type="InterPro" id="IPR004542">
    <property type="entry name" value="Transl_elong_EF1B_B_arc"/>
</dbReference>
<dbReference type="AlphaFoldDB" id="A0A0P9D230"/>
<dbReference type="CDD" id="cd00292">
    <property type="entry name" value="EF1B"/>
    <property type="match status" value="1"/>
</dbReference>
<reference evidence="8 9" key="1">
    <citation type="submission" date="2015-09" db="EMBL/GenBank/DDBJ databases">
        <title>Draft genome sequence of Acidiplasma aeolicum DSM 18409.</title>
        <authorList>
            <person name="Hemp J."/>
        </authorList>
    </citation>
    <scope>NUCLEOTIDE SEQUENCE [LARGE SCALE GENOMIC DNA]</scope>
    <source>
        <strain evidence="8 9">V</strain>
    </source>
</reference>
<proteinExistence type="inferred from homology"/>
<dbReference type="Gene3D" id="3.30.70.60">
    <property type="match status" value="1"/>
</dbReference>
<comment type="similarity">
    <text evidence="2 6">Belongs to the EF-1-beta/EF-1-delta family.</text>
</comment>
<keyword evidence="4 6" id="KW-0251">Elongation factor</keyword>
<dbReference type="SMART" id="SM00888">
    <property type="entry name" value="EF1_GNE"/>
    <property type="match status" value="1"/>
</dbReference>
<dbReference type="Pfam" id="PF00736">
    <property type="entry name" value="EF1_GNE"/>
    <property type="match status" value="1"/>
</dbReference>
<dbReference type="SUPFAM" id="SSF54984">
    <property type="entry name" value="eEF-1beta-like"/>
    <property type="match status" value="1"/>
</dbReference>
<dbReference type="PIRSF" id="PIRSF006521">
    <property type="entry name" value="Transl_elong_EF1B_B_arc"/>
    <property type="match status" value="1"/>
</dbReference>
<comment type="function">
    <text evidence="1 6">Promotes the exchange of GDP for GTP in EF-1-alpha/GDP, thus allowing the regeneration of EF-1-alpha/GTP that could then be used to form the ternary complex EF-1-alpha/GTP/AAtRNA.</text>
</comment>
<organism evidence="8 9">
    <name type="scientific">Acidiplasma aeolicum</name>
    <dbReference type="NCBI Taxonomy" id="507754"/>
    <lineage>
        <taxon>Archaea</taxon>
        <taxon>Methanobacteriati</taxon>
        <taxon>Thermoplasmatota</taxon>
        <taxon>Thermoplasmata</taxon>
        <taxon>Thermoplasmatales</taxon>
        <taxon>Ferroplasmaceae</taxon>
        <taxon>Acidiplasma</taxon>
    </lineage>
</organism>
<evidence type="ECO:0000256" key="1">
    <source>
        <dbReference type="ARBA" id="ARBA00003815"/>
    </source>
</evidence>
<gene>
    <name evidence="6" type="primary">ef1b</name>
    <name evidence="8" type="ORF">SE19_05485</name>
</gene>
<dbReference type="HAMAP" id="MF_00043">
    <property type="entry name" value="EF1_beta"/>
    <property type="match status" value="1"/>
</dbReference>
<feature type="domain" description="Translation elongation factor EF1B beta/delta subunit guanine nucleotide exchange" evidence="7">
    <location>
        <begin position="3"/>
        <end position="88"/>
    </location>
</feature>
<evidence type="ECO:0000256" key="6">
    <source>
        <dbReference type="HAMAP-Rule" id="MF_00043"/>
    </source>
</evidence>
<dbReference type="NCBIfam" id="TIGR00489">
    <property type="entry name" value="aEF-1_beta"/>
    <property type="match status" value="1"/>
</dbReference>
<evidence type="ECO:0000256" key="5">
    <source>
        <dbReference type="ARBA" id="ARBA00022917"/>
    </source>
</evidence>
<dbReference type="EMBL" id="LJCQ01000243">
    <property type="protein sequence ID" value="KPV46451.1"/>
    <property type="molecule type" value="Genomic_DNA"/>
</dbReference>
<evidence type="ECO:0000256" key="2">
    <source>
        <dbReference type="ARBA" id="ARBA00007411"/>
    </source>
</evidence>
<sequence length="88" mass="9759">MGDVMVLLRVLPESVDIDLESLKNDITEKIKDLCKINSVNEEEIGFGLKALMFQVIVPDEEGKIDRVEGAISSVKNVSQVDTRDISLI</sequence>
<accession>A0A0P9D230</accession>
<protein>
    <recommendedName>
        <fullName evidence="3 6">Elongation factor 1-beta</fullName>
        <shortName evidence="6">EF-1-beta</shortName>
    </recommendedName>
    <alternativeName>
        <fullName evidence="6">aEF-1beta</fullName>
    </alternativeName>
</protein>
<dbReference type="PANTHER" id="PTHR39647:SF1">
    <property type="entry name" value="ELONGATION FACTOR 1-BETA"/>
    <property type="match status" value="1"/>
</dbReference>
<keyword evidence="5 6" id="KW-0648">Protein biosynthesis</keyword>
<evidence type="ECO:0000256" key="4">
    <source>
        <dbReference type="ARBA" id="ARBA00022768"/>
    </source>
</evidence>
<dbReference type="PANTHER" id="PTHR39647">
    <property type="entry name" value="ELONGATION FACTOR 1-BETA"/>
    <property type="match status" value="1"/>
</dbReference>
<evidence type="ECO:0000256" key="3">
    <source>
        <dbReference type="ARBA" id="ARBA00017600"/>
    </source>
</evidence>